<dbReference type="Proteomes" id="UP000019486">
    <property type="component" value="Unassembled WGS sequence"/>
</dbReference>
<dbReference type="Gene3D" id="1.10.3100.20">
    <property type="entry name" value="Protein of unknown function DUF269"/>
    <property type="match status" value="1"/>
</dbReference>
<dbReference type="AlphaFoldDB" id="W9H3T7"/>
<dbReference type="NCBIfam" id="TIGR02935">
    <property type="entry name" value="NifX-associated nitrogen fixation protein"/>
    <property type="match status" value="1"/>
</dbReference>
<gene>
    <name evidence="1" type="ORF">N825_07135</name>
</gene>
<evidence type="ECO:0008006" key="3">
    <source>
        <dbReference type="Google" id="ProtNLM"/>
    </source>
</evidence>
<dbReference type="STRING" id="1385369.N825_07135"/>
<dbReference type="InterPro" id="IPR004952">
    <property type="entry name" value="NifX-assoc_nitrogen_fix"/>
</dbReference>
<name>W9H3T7_9PROT</name>
<dbReference type="PATRIC" id="fig|1385369.3.peg.3623"/>
<proteinExistence type="predicted"/>
<comment type="caution">
    <text evidence="1">The sequence shown here is derived from an EMBL/GenBank/DDBJ whole genome shotgun (WGS) entry which is preliminary data.</text>
</comment>
<dbReference type="PIRSF" id="PIRSF005788">
    <property type="entry name" value="NifK"/>
    <property type="match status" value="1"/>
</dbReference>
<keyword evidence="2" id="KW-1185">Reference proteome</keyword>
<sequence>MSDTIEAPVVDQQFLKTLVSLIRAEDTYGAWEGKSDDVLLRPFVLTKEERRLIPIIGDPDPDTITRVEQFYKAIGLTIEKRTRLMATPIMKMSHEGFGRMVLLTGRLVVLSKHIRDVHRFGFPSVEAVSQDGAKLVDEALALIEKHRDVAEL</sequence>
<evidence type="ECO:0000313" key="1">
    <source>
        <dbReference type="EMBL" id="EWY39451.1"/>
    </source>
</evidence>
<dbReference type="Pfam" id="PF03270">
    <property type="entry name" value="DUF269"/>
    <property type="match status" value="1"/>
</dbReference>
<organism evidence="1 2">
    <name type="scientific">Skermanella stibiiresistens SB22</name>
    <dbReference type="NCBI Taxonomy" id="1385369"/>
    <lineage>
        <taxon>Bacteria</taxon>
        <taxon>Pseudomonadati</taxon>
        <taxon>Pseudomonadota</taxon>
        <taxon>Alphaproteobacteria</taxon>
        <taxon>Rhodospirillales</taxon>
        <taxon>Azospirillaceae</taxon>
        <taxon>Skermanella</taxon>
    </lineage>
</organism>
<dbReference type="OrthoDB" id="9808545at2"/>
<reference evidence="1 2" key="1">
    <citation type="submission" date="2013-08" db="EMBL/GenBank/DDBJ databases">
        <title>The genome sequence of Skermanella stibiiresistens.</title>
        <authorList>
            <person name="Zhu W."/>
            <person name="Wang G."/>
        </authorList>
    </citation>
    <scope>NUCLEOTIDE SEQUENCE [LARGE SCALE GENOMIC DNA]</scope>
    <source>
        <strain evidence="1 2">SB22</strain>
    </source>
</reference>
<protein>
    <recommendedName>
        <fullName evidence="3">Nitrogen fixation protein</fullName>
    </recommendedName>
</protein>
<accession>W9H3T7</accession>
<dbReference type="RefSeq" id="WP_037454656.1">
    <property type="nucleotide sequence ID" value="NZ_AVFL01000012.1"/>
</dbReference>
<dbReference type="EMBL" id="AVFL01000012">
    <property type="protein sequence ID" value="EWY39451.1"/>
    <property type="molecule type" value="Genomic_DNA"/>
</dbReference>
<evidence type="ECO:0000313" key="2">
    <source>
        <dbReference type="Proteomes" id="UP000019486"/>
    </source>
</evidence>